<evidence type="ECO:0000313" key="1">
    <source>
        <dbReference type="EMBL" id="RAY14577.1"/>
    </source>
</evidence>
<dbReference type="AlphaFoldDB" id="A0A365H669"/>
<organism evidence="1 2">
    <name type="scientific">Actinomadura craniellae</name>
    <dbReference type="NCBI Taxonomy" id="2231787"/>
    <lineage>
        <taxon>Bacteria</taxon>
        <taxon>Bacillati</taxon>
        <taxon>Actinomycetota</taxon>
        <taxon>Actinomycetes</taxon>
        <taxon>Streptosporangiales</taxon>
        <taxon>Thermomonosporaceae</taxon>
        <taxon>Actinomadura</taxon>
    </lineage>
</organism>
<gene>
    <name evidence="1" type="ORF">DPM19_12450</name>
</gene>
<protein>
    <submittedName>
        <fullName evidence="1">Uncharacterized protein</fullName>
    </submittedName>
</protein>
<keyword evidence="2" id="KW-1185">Reference proteome</keyword>
<dbReference type="EMBL" id="QLYX01000005">
    <property type="protein sequence ID" value="RAY14577.1"/>
    <property type="molecule type" value="Genomic_DNA"/>
</dbReference>
<evidence type="ECO:0000313" key="2">
    <source>
        <dbReference type="Proteomes" id="UP000251891"/>
    </source>
</evidence>
<reference evidence="1 2" key="1">
    <citation type="submission" date="2018-06" db="EMBL/GenBank/DDBJ databases">
        <title>Actinomadura craniellae sp. nov. isolated from marine sponge Craniella sp.</title>
        <authorList>
            <person name="Li L."/>
            <person name="Xu Q.H."/>
            <person name="Lin H.W."/>
            <person name="Lu Y.H."/>
        </authorList>
    </citation>
    <scope>NUCLEOTIDE SEQUENCE [LARGE SCALE GENOMIC DNA]</scope>
    <source>
        <strain evidence="1 2">LHW63021</strain>
    </source>
</reference>
<comment type="caution">
    <text evidence="1">The sequence shown here is derived from an EMBL/GenBank/DDBJ whole genome shotgun (WGS) entry which is preliminary data.</text>
</comment>
<proteinExistence type="predicted"/>
<dbReference type="Proteomes" id="UP000251891">
    <property type="component" value="Unassembled WGS sequence"/>
</dbReference>
<accession>A0A365H669</accession>
<sequence>MCEYPRMIDVSLEKDADPVPVLKLQADAWELNIWASLADLARLSGIRAADWDERMSLKAGLCAGAPVFWAIAEDEQVAILIGSDDETWDIALMVPLATVDEIVALAR</sequence>
<name>A0A365H669_9ACTN</name>